<protein>
    <submittedName>
        <fullName evidence="1">Thioesterase-like family protein</fullName>
    </submittedName>
</protein>
<dbReference type="Gene3D" id="3.10.129.10">
    <property type="entry name" value="Hotdog Thioesterase"/>
    <property type="match status" value="1"/>
</dbReference>
<accession>A0A158M6H1</accession>
<dbReference type="Proteomes" id="UP000026682">
    <property type="component" value="Unassembled WGS sequence"/>
</dbReference>
<sequence length="159" mass="17695">MTDLPRTTLSVDPAWIDAYGHMNAAHYVGVFDGLGFELLGQAGVGLDYTRTSGCGIYTMHIQVAYMREVLDGDPLALQLRLLDADDKRLLCLMELWQTRDNYLAATMEQLSLHVDLSLRRATPFAPDLARRLAGIVQAHARHPLPPGYQRILPLKPARG</sequence>
<dbReference type="PATRIC" id="fig|1331206.3.peg.1293"/>
<dbReference type="AlphaFoldDB" id="A0A158M6H1"/>
<proteinExistence type="predicted"/>
<dbReference type="EMBL" id="JFZZ01000048">
    <property type="protein sequence ID" value="KAK95823.1"/>
    <property type="molecule type" value="Genomic_DNA"/>
</dbReference>
<gene>
    <name evidence="1" type="ORF">L497_2709</name>
</gene>
<name>A0A158M6H1_9BORD</name>
<dbReference type="STRING" id="35814.BBB42_16465"/>
<evidence type="ECO:0000313" key="2">
    <source>
        <dbReference type="Proteomes" id="UP000026682"/>
    </source>
</evidence>
<organism evidence="1 2">
    <name type="scientific">Bordetella holmesii CDC-H585-BH</name>
    <dbReference type="NCBI Taxonomy" id="1331206"/>
    <lineage>
        <taxon>Bacteria</taxon>
        <taxon>Pseudomonadati</taxon>
        <taxon>Pseudomonadota</taxon>
        <taxon>Betaproteobacteria</taxon>
        <taxon>Burkholderiales</taxon>
        <taxon>Alcaligenaceae</taxon>
        <taxon>Bordetella</taxon>
    </lineage>
</organism>
<dbReference type="SUPFAM" id="SSF54637">
    <property type="entry name" value="Thioesterase/thiol ester dehydrase-isomerase"/>
    <property type="match status" value="1"/>
</dbReference>
<dbReference type="Pfam" id="PF13279">
    <property type="entry name" value="4HBT_2"/>
    <property type="match status" value="1"/>
</dbReference>
<comment type="caution">
    <text evidence="1">The sequence shown here is derived from an EMBL/GenBank/DDBJ whole genome shotgun (WGS) entry which is preliminary data.</text>
</comment>
<evidence type="ECO:0000313" key="1">
    <source>
        <dbReference type="EMBL" id="KAK95823.1"/>
    </source>
</evidence>
<dbReference type="RefSeq" id="WP_005016571.1">
    <property type="nucleotide sequence ID" value="NZ_JFZZ01000048.1"/>
</dbReference>
<reference evidence="1 2" key="1">
    <citation type="submission" date="2014-03" db="EMBL/GenBank/DDBJ databases">
        <title>Genome sequence of Bordetella holmseii.</title>
        <authorList>
            <person name="Harvill E."/>
            <person name="Goodfield L.L."/>
            <person name="Ivanov Y."/>
            <person name="Meyer J.A."/>
            <person name="Newth C."/>
            <person name="Cassiday P."/>
            <person name="Tondella M.L."/>
            <person name="Liao P."/>
            <person name="Zimmerman J."/>
            <person name="Meert K."/>
            <person name="Wessel D."/>
            <person name="Berger J."/>
            <person name="Dean J.M."/>
            <person name="Holubkov R."/>
            <person name="Burr J."/>
            <person name="Liu T."/>
            <person name="Brinkac L.M."/>
            <person name="Sanka R."/>
            <person name="Kim M."/>
            <person name="Losada L."/>
        </authorList>
    </citation>
    <scope>NUCLEOTIDE SEQUENCE [LARGE SCALE GENOMIC DNA]</scope>
    <source>
        <strain evidence="1 2">CDC-H585-BH</strain>
    </source>
</reference>
<dbReference type="CDD" id="cd00586">
    <property type="entry name" value="4HBT"/>
    <property type="match status" value="1"/>
</dbReference>
<dbReference type="InterPro" id="IPR029069">
    <property type="entry name" value="HotDog_dom_sf"/>
</dbReference>
<dbReference type="GeneID" id="93118578"/>